<name>A0A0F9HCK0_9ZZZZ</name>
<accession>A0A0F9HCK0</accession>
<evidence type="ECO:0000313" key="1">
    <source>
        <dbReference type="EMBL" id="KKM12632.1"/>
    </source>
</evidence>
<proteinExistence type="predicted"/>
<gene>
    <name evidence="1" type="ORF">LCGC14_1719830</name>
</gene>
<protein>
    <submittedName>
        <fullName evidence="1">Uncharacterized protein</fullName>
    </submittedName>
</protein>
<organism evidence="1">
    <name type="scientific">marine sediment metagenome</name>
    <dbReference type="NCBI Taxonomy" id="412755"/>
    <lineage>
        <taxon>unclassified sequences</taxon>
        <taxon>metagenomes</taxon>
        <taxon>ecological metagenomes</taxon>
    </lineage>
</organism>
<reference evidence="1" key="1">
    <citation type="journal article" date="2015" name="Nature">
        <title>Complex archaea that bridge the gap between prokaryotes and eukaryotes.</title>
        <authorList>
            <person name="Spang A."/>
            <person name="Saw J.H."/>
            <person name="Jorgensen S.L."/>
            <person name="Zaremba-Niedzwiedzka K."/>
            <person name="Martijn J."/>
            <person name="Lind A.E."/>
            <person name="van Eijk R."/>
            <person name="Schleper C."/>
            <person name="Guy L."/>
            <person name="Ettema T.J."/>
        </authorList>
    </citation>
    <scope>NUCLEOTIDE SEQUENCE</scope>
</reference>
<dbReference type="AlphaFoldDB" id="A0A0F9HCK0"/>
<feature type="non-terminal residue" evidence="1">
    <location>
        <position position="35"/>
    </location>
</feature>
<comment type="caution">
    <text evidence="1">The sequence shown here is derived from an EMBL/GenBank/DDBJ whole genome shotgun (WGS) entry which is preliminary data.</text>
</comment>
<sequence>MSEEENSEINIELEEIERIDDANKIGEVCYADTGP</sequence>
<dbReference type="EMBL" id="LAZR01015458">
    <property type="protein sequence ID" value="KKM12632.1"/>
    <property type="molecule type" value="Genomic_DNA"/>
</dbReference>